<dbReference type="Gene3D" id="3.80.10.10">
    <property type="entry name" value="Ribonuclease Inhibitor"/>
    <property type="match status" value="1"/>
</dbReference>
<proteinExistence type="predicted"/>
<sequence>MLKRLVYILFIPAIFSLGACQDYDFKVNDKVVYSPALYREYTTPDQGLRECLQQTIKDRGVTEPQQLDILDCSSAGIQSLEGISVFTGLKAARFSDNEIRNLVELGAMDSIEVLYLDDNEIIDPVPLYRLPALRELELSGNAALQCPKSGSLEQVATLVLPTHCN</sequence>
<name>A0ABT3T0L5_9GAMM</name>
<evidence type="ECO:0000313" key="1">
    <source>
        <dbReference type="EMBL" id="MCX2975788.1"/>
    </source>
</evidence>
<protein>
    <submittedName>
        <fullName evidence="1">Leucine-rich repeat domain-containing protein</fullName>
    </submittedName>
</protein>
<dbReference type="PROSITE" id="PS51257">
    <property type="entry name" value="PROKAR_LIPOPROTEIN"/>
    <property type="match status" value="1"/>
</dbReference>
<accession>A0ABT3T0L5</accession>
<dbReference type="Proteomes" id="UP001143304">
    <property type="component" value="Unassembled WGS sequence"/>
</dbReference>
<dbReference type="InterPro" id="IPR032675">
    <property type="entry name" value="LRR_dom_sf"/>
</dbReference>
<dbReference type="SUPFAM" id="SSF52058">
    <property type="entry name" value="L domain-like"/>
    <property type="match status" value="1"/>
</dbReference>
<evidence type="ECO:0000313" key="2">
    <source>
        <dbReference type="Proteomes" id="UP001143304"/>
    </source>
</evidence>
<organism evidence="1 2">
    <name type="scientific">Candidatus Marimicrobium litorale</name>
    <dbReference type="NCBI Taxonomy" id="2518991"/>
    <lineage>
        <taxon>Bacteria</taxon>
        <taxon>Pseudomonadati</taxon>
        <taxon>Pseudomonadota</taxon>
        <taxon>Gammaproteobacteria</taxon>
        <taxon>Cellvibrionales</taxon>
        <taxon>Halieaceae</taxon>
        <taxon>Marimicrobium</taxon>
    </lineage>
</organism>
<reference evidence="1" key="1">
    <citation type="submission" date="2019-02" db="EMBL/GenBank/DDBJ databases">
        <authorList>
            <person name="Li S.-H."/>
        </authorList>
    </citation>
    <scope>NUCLEOTIDE SEQUENCE</scope>
    <source>
        <strain evidence="1">IMCC11814</strain>
    </source>
</reference>
<keyword evidence="2" id="KW-1185">Reference proteome</keyword>
<comment type="caution">
    <text evidence="1">The sequence shown here is derived from an EMBL/GenBank/DDBJ whole genome shotgun (WGS) entry which is preliminary data.</text>
</comment>
<gene>
    <name evidence="1" type="ORF">EYC82_00275</name>
</gene>
<dbReference type="EMBL" id="SHNO01000001">
    <property type="protein sequence ID" value="MCX2975788.1"/>
    <property type="molecule type" value="Genomic_DNA"/>
</dbReference>
<dbReference type="RefSeq" id="WP_279247552.1">
    <property type="nucleotide sequence ID" value="NZ_SHNO01000001.1"/>
</dbReference>